<feature type="region of interest" description="Disordered" evidence="1">
    <location>
        <begin position="1"/>
        <end position="39"/>
    </location>
</feature>
<reference evidence="2" key="2">
    <citation type="submission" date="2015-06" db="UniProtKB">
        <authorList>
            <consortium name="EnsemblMetazoa"/>
        </authorList>
    </citation>
    <scope>IDENTIFICATION</scope>
</reference>
<keyword evidence="3" id="KW-1185">Reference proteome</keyword>
<accession>T1K382</accession>
<evidence type="ECO:0000313" key="2">
    <source>
        <dbReference type="EnsemblMetazoa" id="tetur04g07740.1"/>
    </source>
</evidence>
<dbReference type="EMBL" id="CAEY01001376">
    <property type="status" value="NOT_ANNOTATED_CDS"/>
    <property type="molecule type" value="Genomic_DNA"/>
</dbReference>
<evidence type="ECO:0000313" key="3">
    <source>
        <dbReference type="Proteomes" id="UP000015104"/>
    </source>
</evidence>
<protein>
    <submittedName>
        <fullName evidence="2">Uncharacterized protein</fullName>
    </submittedName>
</protein>
<reference evidence="3" key="1">
    <citation type="submission" date="2011-08" db="EMBL/GenBank/DDBJ databases">
        <authorList>
            <person name="Rombauts S."/>
        </authorList>
    </citation>
    <scope>NUCLEOTIDE SEQUENCE</scope>
    <source>
        <strain evidence="3">London</strain>
    </source>
</reference>
<organism evidence="2 3">
    <name type="scientific">Tetranychus urticae</name>
    <name type="common">Two-spotted spider mite</name>
    <dbReference type="NCBI Taxonomy" id="32264"/>
    <lineage>
        <taxon>Eukaryota</taxon>
        <taxon>Metazoa</taxon>
        <taxon>Ecdysozoa</taxon>
        <taxon>Arthropoda</taxon>
        <taxon>Chelicerata</taxon>
        <taxon>Arachnida</taxon>
        <taxon>Acari</taxon>
        <taxon>Acariformes</taxon>
        <taxon>Trombidiformes</taxon>
        <taxon>Prostigmata</taxon>
        <taxon>Eleutherengona</taxon>
        <taxon>Raphignathae</taxon>
        <taxon>Tetranychoidea</taxon>
        <taxon>Tetranychidae</taxon>
        <taxon>Tetranychus</taxon>
    </lineage>
</organism>
<name>T1K382_TETUR</name>
<dbReference type="Proteomes" id="UP000015104">
    <property type="component" value="Unassembled WGS sequence"/>
</dbReference>
<evidence type="ECO:0000256" key="1">
    <source>
        <dbReference type="SAM" id="MobiDB-lite"/>
    </source>
</evidence>
<feature type="region of interest" description="Disordered" evidence="1">
    <location>
        <begin position="63"/>
        <end position="89"/>
    </location>
</feature>
<feature type="compositionally biased region" description="Polar residues" evidence="1">
    <location>
        <begin position="9"/>
        <end position="30"/>
    </location>
</feature>
<proteinExistence type="predicted"/>
<dbReference type="AlphaFoldDB" id="T1K382"/>
<dbReference type="HOGENOM" id="CLU_2457681_0_0_1"/>
<dbReference type="EnsemblMetazoa" id="tetur04g07740.1">
    <property type="protein sequence ID" value="tetur04g07740.1"/>
    <property type="gene ID" value="tetur04g07740"/>
</dbReference>
<sequence>MLAAVSGDKPSQNSQNSASTAPRLLQSVSESSHEISRNIQSATSLREVLKKNQPATIATTSANTANCLPTPSRNVSSSSGKFSTPPFKC</sequence>
<feature type="compositionally biased region" description="Polar residues" evidence="1">
    <location>
        <begin position="67"/>
        <end position="82"/>
    </location>
</feature>